<dbReference type="EMBL" id="CP109441">
    <property type="protein sequence ID" value="WUV48057.1"/>
    <property type="molecule type" value="Genomic_DNA"/>
</dbReference>
<feature type="region of interest" description="Disordered" evidence="1">
    <location>
        <begin position="116"/>
        <end position="137"/>
    </location>
</feature>
<keyword evidence="3" id="KW-1185">Reference proteome</keyword>
<organism evidence="2 3">
    <name type="scientific">Nocardia vinacea</name>
    <dbReference type="NCBI Taxonomy" id="96468"/>
    <lineage>
        <taxon>Bacteria</taxon>
        <taxon>Bacillati</taxon>
        <taxon>Actinomycetota</taxon>
        <taxon>Actinomycetes</taxon>
        <taxon>Mycobacteriales</taxon>
        <taxon>Nocardiaceae</taxon>
        <taxon>Nocardia</taxon>
    </lineage>
</organism>
<accession>A0ABZ1YXN0</accession>
<proteinExistence type="predicted"/>
<feature type="compositionally biased region" description="Basic and acidic residues" evidence="1">
    <location>
        <begin position="116"/>
        <end position="127"/>
    </location>
</feature>
<gene>
    <name evidence="2" type="ORF">OG563_07585</name>
</gene>
<evidence type="ECO:0000313" key="3">
    <source>
        <dbReference type="Proteomes" id="UP001432062"/>
    </source>
</evidence>
<dbReference type="Pfam" id="PF19460">
    <property type="entry name" value="DUF5997"/>
    <property type="match status" value="1"/>
</dbReference>
<sequence>MSPDKKPQTMKPLTAANKLGIYLPATPEEFRNSPISRAELEELRTNPPAWLTELRKAGPFPRDIVARKLGVSNTGLARADVSDAMNAEEIAALLADPPEWLIRERENYAAVLKENERVKTQQAERRAASNRPAKNRT</sequence>
<dbReference type="RefSeq" id="WP_327101089.1">
    <property type="nucleotide sequence ID" value="NZ_CP109149.1"/>
</dbReference>
<reference evidence="2" key="1">
    <citation type="submission" date="2022-10" db="EMBL/GenBank/DDBJ databases">
        <title>The complete genomes of actinobacterial strains from the NBC collection.</title>
        <authorList>
            <person name="Joergensen T.S."/>
            <person name="Alvarez Arevalo M."/>
            <person name="Sterndorff E.B."/>
            <person name="Faurdal D."/>
            <person name="Vuksanovic O."/>
            <person name="Mourched A.-S."/>
            <person name="Charusanti P."/>
            <person name="Shaw S."/>
            <person name="Blin K."/>
            <person name="Weber T."/>
        </authorList>
    </citation>
    <scope>NUCLEOTIDE SEQUENCE</scope>
    <source>
        <strain evidence="2">NBC_01482</strain>
    </source>
</reference>
<name>A0ABZ1YXN0_9NOCA</name>
<evidence type="ECO:0000256" key="1">
    <source>
        <dbReference type="SAM" id="MobiDB-lite"/>
    </source>
</evidence>
<dbReference type="Proteomes" id="UP001432062">
    <property type="component" value="Chromosome"/>
</dbReference>
<dbReference type="InterPro" id="IPR046039">
    <property type="entry name" value="DUF5997"/>
</dbReference>
<protein>
    <submittedName>
        <fullName evidence="2">DUF5997 family protein</fullName>
    </submittedName>
</protein>
<evidence type="ECO:0000313" key="2">
    <source>
        <dbReference type="EMBL" id="WUV48057.1"/>
    </source>
</evidence>